<dbReference type="SUPFAM" id="SSF48317">
    <property type="entry name" value="Acid phosphatase/Vanadium-dependent haloperoxidase"/>
    <property type="match status" value="1"/>
</dbReference>
<evidence type="ECO:0000259" key="2">
    <source>
        <dbReference type="SMART" id="SM00014"/>
    </source>
</evidence>
<dbReference type="PANTHER" id="PTHR14969:SF13">
    <property type="entry name" value="AT30094P"/>
    <property type="match status" value="1"/>
</dbReference>
<dbReference type="InterPro" id="IPR036938">
    <property type="entry name" value="PAP2/HPO_sf"/>
</dbReference>
<feature type="transmembrane region" description="Helical" evidence="1">
    <location>
        <begin position="65"/>
        <end position="93"/>
    </location>
</feature>
<keyword evidence="1" id="KW-1133">Transmembrane helix</keyword>
<proteinExistence type="predicted"/>
<keyword evidence="1" id="KW-0812">Transmembrane</keyword>
<dbReference type="PANTHER" id="PTHR14969">
    <property type="entry name" value="SPHINGOSINE-1-PHOSPHATE PHOSPHOHYDROLASE"/>
    <property type="match status" value="1"/>
</dbReference>
<feature type="domain" description="Phosphatidic acid phosphatase type 2/haloperoxidase" evidence="2">
    <location>
        <begin position="97"/>
        <end position="213"/>
    </location>
</feature>
<organism evidence="3 4">
    <name type="scientific">Amnibacterium endophyticum</name>
    <dbReference type="NCBI Taxonomy" id="2109337"/>
    <lineage>
        <taxon>Bacteria</taxon>
        <taxon>Bacillati</taxon>
        <taxon>Actinomycetota</taxon>
        <taxon>Actinomycetes</taxon>
        <taxon>Micrococcales</taxon>
        <taxon>Microbacteriaceae</taxon>
        <taxon>Amnibacterium</taxon>
    </lineage>
</organism>
<dbReference type="InterPro" id="IPR000326">
    <property type="entry name" value="PAP2/HPO"/>
</dbReference>
<name>A0ABW4LJT3_9MICO</name>
<keyword evidence="4" id="KW-1185">Reference proteome</keyword>
<feature type="transmembrane region" description="Helical" evidence="1">
    <location>
        <begin position="100"/>
        <end position="120"/>
    </location>
</feature>
<feature type="transmembrane region" description="Helical" evidence="1">
    <location>
        <begin position="198"/>
        <end position="215"/>
    </location>
</feature>
<dbReference type="Gene3D" id="1.20.144.10">
    <property type="entry name" value="Phosphatidic acid phosphatase type 2/haloperoxidase"/>
    <property type="match status" value="1"/>
</dbReference>
<sequence length="241" mass="26084">MVEVRTFALAERRRTRALAAVLVAVGLAVFLVLLVSVLTHSGVQRLDRPVEAGFDGRRDADRSTVMTVLALVFGPVGMPVIVLVAVVVWVVLARRLWRPLLLLAEMVVGVGLAQILAPLVRHPRPPVGQMLLGPDHTFSFPSGHVLGMSHFFFLTAYLLASRIRRTWVTVLATAVAVAAVGAQVVSRLYLGCHWLTDVSASVALSAVIVGAVIVIDMRRTVRVDGEPIRDRRHSALQADGT</sequence>
<protein>
    <submittedName>
        <fullName evidence="3">Phosphatase PAP2 family protein</fullName>
    </submittedName>
</protein>
<comment type="caution">
    <text evidence="3">The sequence shown here is derived from an EMBL/GenBank/DDBJ whole genome shotgun (WGS) entry which is preliminary data.</text>
</comment>
<feature type="transmembrane region" description="Helical" evidence="1">
    <location>
        <begin position="140"/>
        <end position="160"/>
    </location>
</feature>
<feature type="transmembrane region" description="Helical" evidence="1">
    <location>
        <begin position="167"/>
        <end position="186"/>
    </location>
</feature>
<evidence type="ECO:0000313" key="4">
    <source>
        <dbReference type="Proteomes" id="UP001597347"/>
    </source>
</evidence>
<dbReference type="SMART" id="SM00014">
    <property type="entry name" value="acidPPc"/>
    <property type="match status" value="1"/>
</dbReference>
<dbReference type="EMBL" id="JBHUEA010000029">
    <property type="protein sequence ID" value="MFD1722832.1"/>
    <property type="molecule type" value="Genomic_DNA"/>
</dbReference>
<keyword evidence="1" id="KW-0472">Membrane</keyword>
<reference evidence="4" key="1">
    <citation type="journal article" date="2019" name="Int. J. Syst. Evol. Microbiol.">
        <title>The Global Catalogue of Microorganisms (GCM) 10K type strain sequencing project: providing services to taxonomists for standard genome sequencing and annotation.</title>
        <authorList>
            <consortium name="The Broad Institute Genomics Platform"/>
            <consortium name="The Broad Institute Genome Sequencing Center for Infectious Disease"/>
            <person name="Wu L."/>
            <person name="Ma J."/>
        </authorList>
    </citation>
    <scope>NUCLEOTIDE SEQUENCE [LARGE SCALE GENOMIC DNA]</scope>
    <source>
        <strain evidence="4">CGMCC 1.12471</strain>
    </source>
</reference>
<evidence type="ECO:0000313" key="3">
    <source>
        <dbReference type="EMBL" id="MFD1722832.1"/>
    </source>
</evidence>
<dbReference type="RefSeq" id="WP_377936283.1">
    <property type="nucleotide sequence ID" value="NZ_JBHUEA010000029.1"/>
</dbReference>
<dbReference type="Proteomes" id="UP001597347">
    <property type="component" value="Unassembled WGS sequence"/>
</dbReference>
<accession>A0ABW4LJT3</accession>
<dbReference type="Pfam" id="PF01569">
    <property type="entry name" value="PAP2"/>
    <property type="match status" value="1"/>
</dbReference>
<gene>
    <name evidence="3" type="ORF">ACFSBI_14845</name>
</gene>
<evidence type="ECO:0000256" key="1">
    <source>
        <dbReference type="SAM" id="Phobius"/>
    </source>
</evidence>